<protein>
    <recommendedName>
        <fullName evidence="4">Excreted virulence factor EspC (Type VII ESX diderm)</fullName>
    </recommendedName>
</protein>
<sequence length="123" mass="12638">MGSDGYQAKAGMTGQARQLDDAGTDMDGVSSAVKSRTTYSYSDAGGDDAASALNAFVKAWEAEAKTLASALHELGGKVQLAKKTYHGTDRLVKTHADSVPLGGTSSLTDTSTQGGRTSVLSSY</sequence>
<comment type="caution">
    <text evidence="2">The sequence shown here is derived from an EMBL/GenBank/DDBJ whole genome shotgun (WGS) entry which is preliminary data.</text>
</comment>
<reference evidence="2" key="1">
    <citation type="journal article" date="2014" name="Int. J. Syst. Evol. Microbiol.">
        <title>Complete genome sequence of Corynebacterium casei LMG S-19264T (=DSM 44701T), isolated from a smear-ripened cheese.</title>
        <authorList>
            <consortium name="US DOE Joint Genome Institute (JGI-PGF)"/>
            <person name="Walter F."/>
            <person name="Albersmeier A."/>
            <person name="Kalinowski J."/>
            <person name="Ruckert C."/>
        </authorList>
    </citation>
    <scope>NUCLEOTIDE SEQUENCE</scope>
    <source>
        <strain evidence="2">JCM 3302</strain>
    </source>
</reference>
<accession>A0A919DUZ4</accession>
<gene>
    <name evidence="2" type="ORF">GCM10014715_42310</name>
</gene>
<feature type="region of interest" description="Disordered" evidence="1">
    <location>
        <begin position="96"/>
        <end position="123"/>
    </location>
</feature>
<evidence type="ECO:0000256" key="1">
    <source>
        <dbReference type="SAM" id="MobiDB-lite"/>
    </source>
</evidence>
<dbReference type="EMBL" id="BNBC01000019">
    <property type="protein sequence ID" value="GHE82108.1"/>
    <property type="molecule type" value="Genomic_DNA"/>
</dbReference>
<proteinExistence type="predicted"/>
<reference evidence="2" key="2">
    <citation type="submission" date="2020-09" db="EMBL/GenBank/DDBJ databases">
        <authorList>
            <person name="Sun Q."/>
            <person name="Ohkuma M."/>
        </authorList>
    </citation>
    <scope>NUCLEOTIDE SEQUENCE</scope>
    <source>
        <strain evidence="2">JCM 3302</strain>
    </source>
</reference>
<dbReference type="Proteomes" id="UP000641386">
    <property type="component" value="Unassembled WGS sequence"/>
</dbReference>
<feature type="compositionally biased region" description="Low complexity" evidence="1">
    <location>
        <begin position="102"/>
        <end position="115"/>
    </location>
</feature>
<dbReference type="InterPro" id="IPR036689">
    <property type="entry name" value="ESAT-6-like_sf"/>
</dbReference>
<dbReference type="RefSeq" id="WP_189902478.1">
    <property type="nucleotide sequence ID" value="NZ_BNBC01000019.1"/>
</dbReference>
<evidence type="ECO:0000313" key="2">
    <source>
        <dbReference type="EMBL" id="GHE82108.1"/>
    </source>
</evidence>
<name>A0A919DUZ4_9ACTN</name>
<dbReference type="Gene3D" id="1.10.287.1060">
    <property type="entry name" value="ESAT-6-like"/>
    <property type="match status" value="1"/>
</dbReference>
<evidence type="ECO:0000313" key="3">
    <source>
        <dbReference type="Proteomes" id="UP000641386"/>
    </source>
</evidence>
<evidence type="ECO:0008006" key="4">
    <source>
        <dbReference type="Google" id="ProtNLM"/>
    </source>
</evidence>
<dbReference type="AlphaFoldDB" id="A0A919DUZ4"/>
<keyword evidence="3" id="KW-1185">Reference proteome</keyword>
<organism evidence="2 3">
    <name type="scientific">Streptomyces spiralis</name>
    <dbReference type="NCBI Taxonomy" id="66376"/>
    <lineage>
        <taxon>Bacteria</taxon>
        <taxon>Bacillati</taxon>
        <taxon>Actinomycetota</taxon>
        <taxon>Actinomycetes</taxon>
        <taxon>Kitasatosporales</taxon>
        <taxon>Streptomycetaceae</taxon>
        <taxon>Streptomyces</taxon>
    </lineage>
</organism>
<feature type="region of interest" description="Disordered" evidence="1">
    <location>
        <begin position="1"/>
        <end position="29"/>
    </location>
</feature>
<dbReference type="SUPFAM" id="SSF140453">
    <property type="entry name" value="EsxAB dimer-like"/>
    <property type="match status" value="1"/>
</dbReference>